<dbReference type="Gene3D" id="3.90.1150.200">
    <property type="match status" value="1"/>
</dbReference>
<proteinExistence type="predicted"/>
<keyword evidence="2" id="KW-1185">Reference proteome</keyword>
<dbReference type="RefSeq" id="WP_340268032.1">
    <property type="nucleotide sequence ID" value="NZ_JBBEOG010000002.1"/>
</dbReference>
<name>A0ABW0GKZ6_9MICO</name>
<reference evidence="2" key="1">
    <citation type="journal article" date="2019" name="Int. J. Syst. Evol. Microbiol.">
        <title>The Global Catalogue of Microorganisms (GCM) 10K type strain sequencing project: providing services to taxonomists for standard genome sequencing and annotation.</title>
        <authorList>
            <consortium name="The Broad Institute Genomics Platform"/>
            <consortium name="The Broad Institute Genome Sequencing Center for Infectious Disease"/>
            <person name="Wu L."/>
            <person name="Ma J."/>
        </authorList>
    </citation>
    <scope>NUCLEOTIDE SEQUENCE [LARGE SCALE GENOMIC DNA]</scope>
    <source>
        <strain evidence="2">CCUG 43114</strain>
    </source>
</reference>
<organism evidence="1 2">
    <name type="scientific">Aquipuribacter nitratireducens</name>
    <dbReference type="NCBI Taxonomy" id="650104"/>
    <lineage>
        <taxon>Bacteria</taxon>
        <taxon>Bacillati</taxon>
        <taxon>Actinomycetota</taxon>
        <taxon>Actinomycetes</taxon>
        <taxon>Micrococcales</taxon>
        <taxon>Intrasporangiaceae</taxon>
        <taxon>Aquipuribacter</taxon>
    </lineage>
</organism>
<protein>
    <submittedName>
        <fullName evidence="1">DUF1801 domain-containing protein</fullName>
    </submittedName>
</protein>
<comment type="caution">
    <text evidence="1">The sequence shown here is derived from an EMBL/GenBank/DDBJ whole genome shotgun (WGS) entry which is preliminary data.</text>
</comment>
<sequence length="121" mass="12761">MDGARAEPADEGVPAYLAALPAASRAMVERLLGLACDVVPDAAVVMSYGIPTVRSGRRRFHVGAWKHGVSVYGWHDGHDGGFTAAHPDLVHGRSTLRFSEAELAAVGDDELRALAAATLRT</sequence>
<gene>
    <name evidence="1" type="ORF">ACFPJ6_07165</name>
</gene>
<accession>A0ABW0GKZ6</accession>
<dbReference type="SUPFAM" id="SSF159888">
    <property type="entry name" value="YdhG-like"/>
    <property type="match status" value="1"/>
</dbReference>
<evidence type="ECO:0000313" key="2">
    <source>
        <dbReference type="Proteomes" id="UP001596122"/>
    </source>
</evidence>
<evidence type="ECO:0000313" key="1">
    <source>
        <dbReference type="EMBL" id="MFC5380563.1"/>
    </source>
</evidence>
<dbReference type="Proteomes" id="UP001596122">
    <property type="component" value="Unassembled WGS sequence"/>
</dbReference>
<dbReference type="EMBL" id="JBHSLD010000007">
    <property type="protein sequence ID" value="MFC5380563.1"/>
    <property type="molecule type" value="Genomic_DNA"/>
</dbReference>